<name>A0A4S8LE40_DENBC</name>
<reference evidence="2 3" key="1">
    <citation type="journal article" date="2019" name="Nat. Ecol. Evol.">
        <title>Megaphylogeny resolves global patterns of mushroom evolution.</title>
        <authorList>
            <person name="Varga T."/>
            <person name="Krizsan K."/>
            <person name="Foldi C."/>
            <person name="Dima B."/>
            <person name="Sanchez-Garcia M."/>
            <person name="Sanchez-Ramirez S."/>
            <person name="Szollosi G.J."/>
            <person name="Szarkandi J.G."/>
            <person name="Papp V."/>
            <person name="Albert L."/>
            <person name="Andreopoulos W."/>
            <person name="Angelini C."/>
            <person name="Antonin V."/>
            <person name="Barry K.W."/>
            <person name="Bougher N.L."/>
            <person name="Buchanan P."/>
            <person name="Buyck B."/>
            <person name="Bense V."/>
            <person name="Catcheside P."/>
            <person name="Chovatia M."/>
            <person name="Cooper J."/>
            <person name="Damon W."/>
            <person name="Desjardin D."/>
            <person name="Finy P."/>
            <person name="Geml J."/>
            <person name="Haridas S."/>
            <person name="Hughes K."/>
            <person name="Justo A."/>
            <person name="Karasinski D."/>
            <person name="Kautmanova I."/>
            <person name="Kiss B."/>
            <person name="Kocsube S."/>
            <person name="Kotiranta H."/>
            <person name="LaButti K.M."/>
            <person name="Lechner B.E."/>
            <person name="Liimatainen K."/>
            <person name="Lipzen A."/>
            <person name="Lukacs Z."/>
            <person name="Mihaltcheva S."/>
            <person name="Morgado L.N."/>
            <person name="Niskanen T."/>
            <person name="Noordeloos M.E."/>
            <person name="Ohm R.A."/>
            <person name="Ortiz-Santana B."/>
            <person name="Ovrebo C."/>
            <person name="Racz N."/>
            <person name="Riley R."/>
            <person name="Savchenko A."/>
            <person name="Shiryaev A."/>
            <person name="Soop K."/>
            <person name="Spirin V."/>
            <person name="Szebenyi C."/>
            <person name="Tomsovsky M."/>
            <person name="Tulloss R.E."/>
            <person name="Uehling J."/>
            <person name="Grigoriev I.V."/>
            <person name="Vagvolgyi C."/>
            <person name="Papp T."/>
            <person name="Martin F.M."/>
            <person name="Miettinen O."/>
            <person name="Hibbett D.S."/>
            <person name="Nagy L.G."/>
        </authorList>
    </citation>
    <scope>NUCLEOTIDE SEQUENCE [LARGE SCALE GENOMIC DNA]</scope>
    <source>
        <strain evidence="2 3">CBS 962.96</strain>
    </source>
</reference>
<gene>
    <name evidence="2" type="ORF">K435DRAFT_804717</name>
</gene>
<dbReference type="EMBL" id="ML179472">
    <property type="protein sequence ID" value="THU86923.1"/>
    <property type="molecule type" value="Genomic_DNA"/>
</dbReference>
<evidence type="ECO:0000256" key="1">
    <source>
        <dbReference type="SAM" id="MobiDB-lite"/>
    </source>
</evidence>
<feature type="region of interest" description="Disordered" evidence="1">
    <location>
        <begin position="56"/>
        <end position="94"/>
    </location>
</feature>
<sequence>MTMGHVRIRDWHHKIINTTVTGKPLPTSRRIVCHWCFNNGIDCTYDRLKPKRGRQRYRKGLNVFQTSTTEKSSDSQTNNEVTPTPTPPLEYPASPFSPTAPLEIVPAENKSACHPQIIPYSPASLLSSPNSTSFEFSTRNYSISSTASQNFSDAALVHKDSQLHHLSANALNMHLATPFAEPYPMESQNLNGGSLYNYKAVPTTPETIEKDVTDASILFCPIPRKPFSKELRALIDWHCTMISPEEQSIRTSTPSGSLVHRPCVDLFRRSRSTFESYGTDCVSTFGSLIADSKAEAGPPLQTLEDNTPATAYYYTLSELIFMIKNLILWNPVVLRQKFRLERDLNDMARTRSNCTRITHSPLPSTDQGLPAVNLRFPASCVIYLPVVGEEMT</sequence>
<keyword evidence="3" id="KW-1185">Reference proteome</keyword>
<dbReference type="AlphaFoldDB" id="A0A4S8LE40"/>
<protein>
    <submittedName>
        <fullName evidence="2">Uncharacterized protein</fullName>
    </submittedName>
</protein>
<proteinExistence type="predicted"/>
<feature type="compositionally biased region" description="Polar residues" evidence="1">
    <location>
        <begin position="63"/>
        <end position="81"/>
    </location>
</feature>
<organism evidence="2 3">
    <name type="scientific">Dendrothele bispora (strain CBS 962.96)</name>
    <dbReference type="NCBI Taxonomy" id="1314807"/>
    <lineage>
        <taxon>Eukaryota</taxon>
        <taxon>Fungi</taxon>
        <taxon>Dikarya</taxon>
        <taxon>Basidiomycota</taxon>
        <taxon>Agaricomycotina</taxon>
        <taxon>Agaricomycetes</taxon>
        <taxon>Agaricomycetidae</taxon>
        <taxon>Agaricales</taxon>
        <taxon>Agaricales incertae sedis</taxon>
        <taxon>Dendrothele</taxon>
    </lineage>
</organism>
<evidence type="ECO:0000313" key="3">
    <source>
        <dbReference type="Proteomes" id="UP000297245"/>
    </source>
</evidence>
<accession>A0A4S8LE40</accession>
<dbReference type="Proteomes" id="UP000297245">
    <property type="component" value="Unassembled WGS sequence"/>
</dbReference>
<evidence type="ECO:0000313" key="2">
    <source>
        <dbReference type="EMBL" id="THU86923.1"/>
    </source>
</evidence>